<keyword evidence="2" id="KW-1185">Reference proteome</keyword>
<evidence type="ECO:0000313" key="1">
    <source>
        <dbReference type="EMBL" id="GAA4385693.1"/>
    </source>
</evidence>
<organism evidence="1 2">
    <name type="scientific">Hymenobacter koreensis</name>
    <dbReference type="NCBI Taxonomy" id="1084523"/>
    <lineage>
        <taxon>Bacteria</taxon>
        <taxon>Pseudomonadati</taxon>
        <taxon>Bacteroidota</taxon>
        <taxon>Cytophagia</taxon>
        <taxon>Cytophagales</taxon>
        <taxon>Hymenobacteraceae</taxon>
        <taxon>Hymenobacter</taxon>
    </lineage>
</organism>
<comment type="caution">
    <text evidence="1">The sequence shown here is derived from an EMBL/GenBank/DDBJ whole genome shotgun (WGS) entry which is preliminary data.</text>
</comment>
<dbReference type="EMBL" id="BAABHA010000010">
    <property type="protein sequence ID" value="GAA4385693.1"/>
    <property type="molecule type" value="Genomic_DNA"/>
</dbReference>
<proteinExistence type="predicted"/>
<dbReference type="Proteomes" id="UP001500454">
    <property type="component" value="Unassembled WGS sequence"/>
</dbReference>
<reference evidence="2" key="1">
    <citation type="journal article" date="2019" name="Int. J. Syst. Evol. Microbiol.">
        <title>The Global Catalogue of Microorganisms (GCM) 10K type strain sequencing project: providing services to taxonomists for standard genome sequencing and annotation.</title>
        <authorList>
            <consortium name="The Broad Institute Genomics Platform"/>
            <consortium name="The Broad Institute Genome Sequencing Center for Infectious Disease"/>
            <person name="Wu L."/>
            <person name="Ma J."/>
        </authorList>
    </citation>
    <scope>NUCLEOTIDE SEQUENCE [LARGE SCALE GENOMIC DNA]</scope>
    <source>
        <strain evidence="2">JCM 17924</strain>
    </source>
</reference>
<accession>A0ABP8J611</accession>
<evidence type="ECO:0000313" key="2">
    <source>
        <dbReference type="Proteomes" id="UP001500454"/>
    </source>
</evidence>
<gene>
    <name evidence="1" type="ORF">GCM10023186_29340</name>
</gene>
<sequence length="65" mass="6940">MVSQYIIGQGSSGWKVREKCEEAVGEGGHNGQVGSGFLRMGRASSVTAEWAYETDFWGLGLDAAN</sequence>
<protein>
    <submittedName>
        <fullName evidence="1">Uncharacterized protein</fullName>
    </submittedName>
</protein>
<name>A0ABP8J611_9BACT</name>